<evidence type="ECO:0000313" key="1">
    <source>
        <dbReference type="EMBL" id="CAB9506274.1"/>
    </source>
</evidence>
<evidence type="ECO:0000313" key="2">
    <source>
        <dbReference type="Proteomes" id="UP001153069"/>
    </source>
</evidence>
<dbReference type="PANTHER" id="PTHR13308">
    <property type="entry name" value="NEDD4-BINDING PROTEIN 2-LIKE 1"/>
    <property type="match status" value="1"/>
</dbReference>
<dbReference type="EMBL" id="CAICTM010000260">
    <property type="protein sequence ID" value="CAB9506274.1"/>
    <property type="molecule type" value="Genomic_DNA"/>
</dbReference>
<sequence>METFENEDRGFQLWLSEFLASHESFRNNAILQDFVCRFFIRTHQFHKDHGDQLLYCHGKHRTLVSLSQAADRLGKQSQFARWYDFVRLGPNARQSGPVLVDGDKRRFEALSIKIQASRNKSKFGLTDDTGYLFPCLQQNIPRACFVVFDHLRGSAFIIHGNKKFAGQGDEGVEEGTTTSHDASSAVDLHAPPAKCFPGTEKLKPTHYIFTWKANGKNAGVYGYTDPVSKELWLFVNSKGVCECAGLLSDVMSHDHSKKTTFSQLSLVDTGQFPPHIFECFREIWKDGINQDLVLSLWSRGYLLLFEFNDNKHIVLEYGKDGRPVDHLAFIGMVQLPELGSIDTEHSGLVFKVDQEFTFDLWRGAMQAPAQTCKPTLLVKVGHLEMATQALMKGRFFYKDAPKGAWFDPPHQNHQCLAGEGAVCYEMAQDETKGDPVIRQLFKAKTASYITHRQFREFLRRTRNGDDAHLTTFKTLHQRALKFCRQKFGDLAAQPYPDPKEFCHGQKPSDVVAAAALFYTHFAMWLQERAIQMDSTAAALVDMMSKDILLPAESDAGRDYLKTAKMLGLLEDDVLRDTTDGPFVVARCGVAFQLAEFMAVHGLDDSLVFADPVEMVKRLEKENFVWENIPTGFHGEIVVGFNHVFPGGETPKMTKEAKKANKKGKKKKEDILGPIRKKFSNFLGSNPRVKVVLGKRDDQPDMIILETPDSGILISKTTHSEFNAELMALPCLVAEKGAEDYLDVKSHRLGLDAAVQQAETSLRQAFPTLQDLFDAQSPIDLQFGDVTGRLVPMVHSSTSPSKVLILRGVSGVGKSTVAKACQRLWRDTGQEPVASAPVVEADDYFGATCPYHPDLISAAHEDAQNRARGALDDSNVRCLVVSNTSTTAREYAPYLRMAVAKGASVTILTLDTATPLGFLQNLHDVDHKKVEKMARNLRSAENNPEGKTLDEIFKIADEQSANDRFHSDAALAWTVLDTESVTAVREIYVGFLQHAKEQGIMIPTNVVRPPNPHSTLVFVRRSSCVEDMKRMASLWSRHGSVQELTLGEVKYSTRIVDNKQKVLMSVAVAVTSFSPDLVERDSPHITIAYDADNASAADSNKLWQTDFKWPDDASVGCWGFQPSRAILKGTVEAGALKGDGIVHQMPDWLKKKQ</sequence>
<dbReference type="PANTHER" id="PTHR13308:SF40">
    <property type="entry name" value="NEDD4-BINDING PROTEIN 2-LIKE 1"/>
    <property type="match status" value="1"/>
</dbReference>
<gene>
    <name evidence="1" type="ORF">SEMRO_261_G101720.1</name>
</gene>
<accession>A0A9N8DPF7</accession>
<dbReference type="SUPFAM" id="SSF52540">
    <property type="entry name" value="P-loop containing nucleoside triphosphate hydrolases"/>
    <property type="match status" value="1"/>
</dbReference>
<protein>
    <submittedName>
        <fullName evidence="1">NEDD4 binding protein 2-like 1</fullName>
    </submittedName>
</protein>
<keyword evidence="2" id="KW-1185">Reference proteome</keyword>
<proteinExistence type="predicted"/>
<comment type="caution">
    <text evidence="1">The sequence shown here is derived from an EMBL/GenBank/DDBJ whole genome shotgun (WGS) entry which is preliminary data.</text>
</comment>
<reference evidence="1" key="1">
    <citation type="submission" date="2020-06" db="EMBL/GenBank/DDBJ databases">
        <authorList>
            <consortium name="Plant Systems Biology data submission"/>
        </authorList>
    </citation>
    <scope>NUCLEOTIDE SEQUENCE</scope>
    <source>
        <strain evidence="1">D6</strain>
    </source>
</reference>
<dbReference type="OrthoDB" id="3231855at2759"/>
<organism evidence="1 2">
    <name type="scientific">Seminavis robusta</name>
    <dbReference type="NCBI Taxonomy" id="568900"/>
    <lineage>
        <taxon>Eukaryota</taxon>
        <taxon>Sar</taxon>
        <taxon>Stramenopiles</taxon>
        <taxon>Ochrophyta</taxon>
        <taxon>Bacillariophyta</taxon>
        <taxon>Bacillariophyceae</taxon>
        <taxon>Bacillariophycidae</taxon>
        <taxon>Naviculales</taxon>
        <taxon>Naviculaceae</taxon>
        <taxon>Seminavis</taxon>
    </lineage>
</organism>
<dbReference type="InterPro" id="IPR027417">
    <property type="entry name" value="P-loop_NTPase"/>
</dbReference>
<dbReference type="Gene3D" id="3.40.50.300">
    <property type="entry name" value="P-loop containing nucleotide triphosphate hydrolases"/>
    <property type="match status" value="1"/>
</dbReference>
<dbReference type="Proteomes" id="UP001153069">
    <property type="component" value="Unassembled WGS sequence"/>
</dbReference>
<dbReference type="InterPro" id="IPR026302">
    <property type="entry name" value="NEDD4-bd_p2"/>
</dbReference>
<name>A0A9N8DPF7_9STRA</name>
<dbReference type="AlphaFoldDB" id="A0A9N8DPF7"/>